<evidence type="ECO:0000256" key="1">
    <source>
        <dbReference type="SAM" id="MobiDB-lite"/>
    </source>
</evidence>
<accession>A0A922L2M8</accession>
<keyword evidence="3" id="KW-1185">Reference proteome</keyword>
<sequence>MIQANHHHHHDDDRPTPNTNVNEPTKTTSNYEPQQQQQQQTWTKSEIDGHSTISTISSSVVIAMIMWYHHASYHTHYHSSIPTLKPL</sequence>
<organism evidence="2 3">
    <name type="scientific">Dermatophagoides farinae</name>
    <name type="common">American house dust mite</name>
    <dbReference type="NCBI Taxonomy" id="6954"/>
    <lineage>
        <taxon>Eukaryota</taxon>
        <taxon>Metazoa</taxon>
        <taxon>Ecdysozoa</taxon>
        <taxon>Arthropoda</taxon>
        <taxon>Chelicerata</taxon>
        <taxon>Arachnida</taxon>
        <taxon>Acari</taxon>
        <taxon>Acariformes</taxon>
        <taxon>Sarcoptiformes</taxon>
        <taxon>Astigmata</taxon>
        <taxon>Psoroptidia</taxon>
        <taxon>Analgoidea</taxon>
        <taxon>Pyroglyphidae</taxon>
        <taxon>Dermatophagoidinae</taxon>
        <taxon>Dermatophagoides</taxon>
    </lineage>
</organism>
<reference evidence="2" key="1">
    <citation type="submission" date="2013-05" db="EMBL/GenBank/DDBJ databases">
        <authorList>
            <person name="Yim A.K.Y."/>
            <person name="Chan T.F."/>
            <person name="Ji K.M."/>
            <person name="Liu X.Y."/>
            <person name="Zhou J.W."/>
            <person name="Li R.Q."/>
            <person name="Yang K.Y."/>
            <person name="Li J."/>
            <person name="Li M."/>
            <person name="Law P.T.W."/>
            <person name="Wu Y.L."/>
            <person name="Cai Z.L."/>
            <person name="Qin H."/>
            <person name="Bao Y."/>
            <person name="Leung R.K.K."/>
            <person name="Ng P.K.S."/>
            <person name="Zou J."/>
            <person name="Zhong X.J."/>
            <person name="Ran P.X."/>
            <person name="Zhong N.S."/>
            <person name="Liu Z.G."/>
            <person name="Tsui S.K.W."/>
        </authorList>
    </citation>
    <scope>NUCLEOTIDE SEQUENCE</scope>
    <source>
        <strain evidence="2">Derf</strain>
        <tissue evidence="2">Whole organism</tissue>
    </source>
</reference>
<dbReference type="Proteomes" id="UP000790347">
    <property type="component" value="Unassembled WGS sequence"/>
</dbReference>
<evidence type="ECO:0000313" key="3">
    <source>
        <dbReference type="Proteomes" id="UP000790347"/>
    </source>
</evidence>
<dbReference type="AlphaFoldDB" id="A0A922L2M8"/>
<feature type="compositionally biased region" description="Polar residues" evidence="1">
    <location>
        <begin position="16"/>
        <end position="33"/>
    </location>
</feature>
<dbReference type="EMBL" id="ASGP02000005">
    <property type="protein sequence ID" value="KAH9506201.1"/>
    <property type="molecule type" value="Genomic_DNA"/>
</dbReference>
<comment type="caution">
    <text evidence="2">The sequence shown here is derived from an EMBL/GenBank/DDBJ whole genome shotgun (WGS) entry which is preliminary data.</text>
</comment>
<reference evidence="2" key="2">
    <citation type="journal article" date="2022" name="Res Sq">
        <title>Comparative Genomics Reveals Insights into the Divergent Evolution of Astigmatic Mites and Household Pest Adaptations.</title>
        <authorList>
            <person name="Xiong Q."/>
            <person name="Wan A.T.-Y."/>
            <person name="Liu X.-Y."/>
            <person name="Fung C.S.-H."/>
            <person name="Xiao X."/>
            <person name="Malainual N."/>
            <person name="Hou J."/>
            <person name="Wang L."/>
            <person name="Wang M."/>
            <person name="Yang K."/>
            <person name="Cui Y."/>
            <person name="Leung E."/>
            <person name="Nong W."/>
            <person name="Shin S.-K."/>
            <person name="Au S."/>
            <person name="Jeong K.Y."/>
            <person name="Chew F.T."/>
            <person name="Hui J."/>
            <person name="Leung T.F."/>
            <person name="Tungtrongchitr A."/>
            <person name="Zhong N."/>
            <person name="Liu Z."/>
            <person name="Tsui S."/>
        </authorList>
    </citation>
    <scope>NUCLEOTIDE SEQUENCE</scope>
    <source>
        <strain evidence="2">Derf</strain>
        <tissue evidence="2">Whole organism</tissue>
    </source>
</reference>
<feature type="region of interest" description="Disordered" evidence="1">
    <location>
        <begin position="1"/>
        <end position="50"/>
    </location>
</feature>
<evidence type="ECO:0000313" key="2">
    <source>
        <dbReference type="EMBL" id="KAH9506201.1"/>
    </source>
</evidence>
<gene>
    <name evidence="2" type="ORF">DERF_010943</name>
</gene>
<name>A0A922L2M8_DERFA</name>
<proteinExistence type="predicted"/>
<protein>
    <submittedName>
        <fullName evidence="2">Uncharacterized protein</fullName>
    </submittedName>
</protein>